<feature type="domain" description="Cadherin" evidence="15">
    <location>
        <begin position="464"/>
        <end position="567"/>
    </location>
</feature>
<dbReference type="InterPro" id="IPR013164">
    <property type="entry name" value="Cadherin_N"/>
</dbReference>
<dbReference type="GO" id="GO:0005886">
    <property type="term" value="C:plasma membrane"/>
    <property type="evidence" value="ECO:0007669"/>
    <property type="project" value="UniProtKB-SubCell"/>
</dbReference>
<dbReference type="CDD" id="cd11304">
    <property type="entry name" value="Cadherin_repeat"/>
    <property type="match status" value="7"/>
</dbReference>
<evidence type="ECO:0000256" key="12">
    <source>
        <dbReference type="SAM" id="MobiDB-lite"/>
    </source>
</evidence>
<dbReference type="Pfam" id="PF08266">
    <property type="entry name" value="Cadherin_2"/>
    <property type="match status" value="1"/>
</dbReference>
<feature type="transmembrane region" description="Helical" evidence="13">
    <location>
        <begin position="794"/>
        <end position="818"/>
    </location>
</feature>
<organism evidence="16 19">
    <name type="scientific">Crassostrea virginica</name>
    <name type="common">Eastern oyster</name>
    <dbReference type="NCBI Taxonomy" id="6565"/>
    <lineage>
        <taxon>Eukaryota</taxon>
        <taxon>Metazoa</taxon>
        <taxon>Spiralia</taxon>
        <taxon>Lophotrochozoa</taxon>
        <taxon>Mollusca</taxon>
        <taxon>Bivalvia</taxon>
        <taxon>Autobranchia</taxon>
        <taxon>Pteriomorphia</taxon>
        <taxon>Ostreida</taxon>
        <taxon>Ostreoidea</taxon>
        <taxon>Ostreidae</taxon>
        <taxon>Crassostrea</taxon>
    </lineage>
</organism>
<dbReference type="FunFam" id="2.60.40.60:FF:000020">
    <property type="entry name" value="Dachsous cadherin-related 1b"/>
    <property type="match status" value="1"/>
</dbReference>
<evidence type="ECO:0000256" key="5">
    <source>
        <dbReference type="ARBA" id="ARBA00022737"/>
    </source>
</evidence>
<dbReference type="InterPro" id="IPR020894">
    <property type="entry name" value="Cadherin_CS"/>
</dbReference>
<dbReference type="OrthoDB" id="6252479at2759"/>
<dbReference type="InterPro" id="IPR050174">
    <property type="entry name" value="Protocadherin/Cadherin-CA"/>
</dbReference>
<reference evidence="17 18" key="1">
    <citation type="submission" date="2025-04" db="UniProtKB">
        <authorList>
            <consortium name="RefSeq"/>
        </authorList>
    </citation>
    <scope>IDENTIFICATION</scope>
    <source>
        <tissue evidence="17 18">Whole sample</tissue>
    </source>
</reference>
<dbReference type="PROSITE" id="PS00232">
    <property type="entry name" value="CADHERIN_1"/>
    <property type="match status" value="4"/>
</dbReference>
<evidence type="ECO:0000256" key="14">
    <source>
        <dbReference type="SAM" id="SignalP"/>
    </source>
</evidence>
<feature type="chain" id="PRO_5044666259" evidence="14">
    <location>
        <begin position="20"/>
        <end position="1029"/>
    </location>
</feature>
<dbReference type="RefSeq" id="XP_022326052.1">
    <property type="nucleotide sequence ID" value="XM_022470344.1"/>
</dbReference>
<gene>
    <name evidence="17 18 19 20 21 22 23" type="primary">LOC111125999</name>
</gene>
<dbReference type="AlphaFoldDB" id="A0A8B8DD65"/>
<dbReference type="PANTHER" id="PTHR24028:SF146">
    <property type="entry name" value="CADHERIN 96CB, ISOFORM D-RELATED"/>
    <property type="match status" value="1"/>
</dbReference>
<feature type="region of interest" description="Disordered" evidence="12">
    <location>
        <begin position="921"/>
        <end position="1029"/>
    </location>
</feature>
<evidence type="ECO:0000256" key="6">
    <source>
        <dbReference type="ARBA" id="ARBA00022837"/>
    </source>
</evidence>
<dbReference type="Proteomes" id="UP000694844">
    <property type="component" value="Chromosome 3"/>
</dbReference>
<dbReference type="RefSeq" id="XP_022326050.1">
    <property type="nucleotide sequence ID" value="XM_022470342.1"/>
</dbReference>
<dbReference type="GeneID" id="111125999"/>
<evidence type="ECO:0000313" key="18">
    <source>
        <dbReference type="RefSeq" id="XP_022326051.1"/>
    </source>
</evidence>
<dbReference type="RefSeq" id="XP_022326057.1">
    <property type="nucleotide sequence ID" value="XM_022470349.1"/>
</dbReference>
<evidence type="ECO:0000313" key="22">
    <source>
        <dbReference type="RefSeq" id="XP_022326056.1"/>
    </source>
</evidence>
<dbReference type="SUPFAM" id="SSF49313">
    <property type="entry name" value="Cadherin-like"/>
    <property type="match status" value="7"/>
</dbReference>
<feature type="domain" description="Cadherin" evidence="15">
    <location>
        <begin position="680"/>
        <end position="776"/>
    </location>
</feature>
<feature type="compositionally biased region" description="Basic and acidic residues" evidence="12">
    <location>
        <begin position="1009"/>
        <end position="1021"/>
    </location>
</feature>
<keyword evidence="10" id="KW-0325">Glycoprotein</keyword>
<keyword evidence="9 13" id="KW-0472">Membrane</keyword>
<dbReference type="Gene3D" id="2.60.40.60">
    <property type="entry name" value="Cadherins"/>
    <property type="match status" value="7"/>
</dbReference>
<dbReference type="Pfam" id="PF00028">
    <property type="entry name" value="Cadherin"/>
    <property type="match status" value="6"/>
</dbReference>
<feature type="domain" description="Cadherin" evidence="15">
    <location>
        <begin position="360"/>
        <end position="463"/>
    </location>
</feature>
<sequence length="1029" mass="114332">MAALVSVWLSLMTVMTVNSEIILNMTLREEEPVSTVVGNIASMSGLQNNMTPEAFQSLRYSFLDQTKTDDLFRVDNEAGDLLTNAVIDREKQCGFNQECVFKFDVAAHSSFNSRFEIISVRVTLLDINDHIPTFPYAIVNKSLSESAVIGSTIQLDEALDLDSTPQNGIQSYTMITTDSPFLFSATKATEGVSLQLKLNSAINRENRDQYVLNILAVDGGSTPRTGTLTVKVEVTDENDNAPQFYQDVYDVSLREDREVGFQVIQLSASDKDIGQNGLVTYKFNPRQSFLTEINEYFNINETNGKIVLKNKLTQSSTRKQYNITVDASDMGQPPKVSQCVVRVAIIDVENNKPLVRITLLSTGNTGAVSESSSVGTVIAHVTVEDSDSGSNGIVTCQIASNNFQLQSVLNKGYIVVIQQPLNRELSDKYNLSVECSDQGAPPLSTVATIVVPISDENDNAPQFYKTLYQASIRENNAFGDGITQVLARDQDIGQNAEIIYILPPESKDKLAINEETGVITANYRFDRENVSSYFFHVLAVDKGNPALTGTATIQLTVVDENDNKPTFNVPMFQFFVMENMGPQLKVGSLSASDLDEGDNQKILFDFHSDFKNLPSSQMPFEIRPSGIISTKRDLDREDRNKYSFDIVAVDQGTPRLTSTCRVVVYVADQNDNKPFITFPLFSNQTVKVSQQAKIGTIVTQIRAYDLDEIGPNSQLRYSIIGGNEKDVFSIGETSGNIYLKRTYEITENTPFKLRINVSDMNISHMQSSFQDLSIILTLPPPIPQVLDEGGTKNIIITIAVVVLTIVLSAVIITVIIILRRNDQKILKTKNQDDVAKTMYSTAPVGGCISPNLDKIPSDKVTSIVDSPRKKKGVSFTFDEESLQISHNDQMGQGQKEESFHCKQNNVKDLKSLFLENIGRSSFKQQDNMSDSSGEITTSDSGRGGSDLDLSLHLSKSDERPPRRGFKFKRNSDQDSRARASQYENINYVNTHYPQINNQREAIPPRPPRHNSDNEVQFHSEDSQTNPSYV</sequence>
<evidence type="ECO:0000313" key="17">
    <source>
        <dbReference type="RefSeq" id="XP_022326050.1"/>
    </source>
</evidence>
<dbReference type="GO" id="GO:0005509">
    <property type="term" value="F:calcium ion binding"/>
    <property type="evidence" value="ECO:0007669"/>
    <property type="project" value="UniProtKB-UniRule"/>
</dbReference>
<evidence type="ECO:0000256" key="4">
    <source>
        <dbReference type="ARBA" id="ARBA00022729"/>
    </source>
</evidence>
<keyword evidence="5" id="KW-0677">Repeat</keyword>
<feature type="compositionally biased region" description="Polar residues" evidence="12">
    <location>
        <begin position="981"/>
        <end position="999"/>
    </location>
</feature>
<evidence type="ECO:0000313" key="16">
    <source>
        <dbReference type="Proteomes" id="UP000694844"/>
    </source>
</evidence>
<evidence type="ECO:0000256" key="8">
    <source>
        <dbReference type="ARBA" id="ARBA00022989"/>
    </source>
</evidence>
<dbReference type="FunFam" id="2.60.40.60:FF:000092">
    <property type="entry name" value="Protocadherin 8"/>
    <property type="match status" value="1"/>
</dbReference>
<evidence type="ECO:0000259" key="15">
    <source>
        <dbReference type="PROSITE" id="PS50268"/>
    </source>
</evidence>
<evidence type="ECO:0000256" key="11">
    <source>
        <dbReference type="PROSITE-ProRule" id="PRU00043"/>
    </source>
</evidence>
<feature type="compositionally biased region" description="Polar residues" evidence="12">
    <location>
        <begin position="921"/>
        <end position="937"/>
    </location>
</feature>
<evidence type="ECO:0000256" key="3">
    <source>
        <dbReference type="ARBA" id="ARBA00022692"/>
    </source>
</evidence>
<keyword evidence="6 11" id="KW-0106">Calcium</keyword>
<evidence type="ECO:0000313" key="23">
    <source>
        <dbReference type="RefSeq" id="XP_022326057.1"/>
    </source>
</evidence>
<evidence type="ECO:0000256" key="13">
    <source>
        <dbReference type="SAM" id="Phobius"/>
    </source>
</evidence>
<dbReference type="RefSeq" id="XP_022326051.1">
    <property type="nucleotide sequence ID" value="XM_022470343.1"/>
</dbReference>
<keyword evidence="3 13" id="KW-0812">Transmembrane</keyword>
<evidence type="ECO:0000256" key="7">
    <source>
        <dbReference type="ARBA" id="ARBA00022889"/>
    </source>
</evidence>
<feature type="domain" description="Cadherin" evidence="15">
    <location>
        <begin position="19"/>
        <end position="134"/>
    </location>
</feature>
<evidence type="ECO:0000313" key="19">
    <source>
        <dbReference type="RefSeq" id="XP_022326052.1"/>
    </source>
</evidence>
<feature type="domain" description="Cadherin" evidence="15">
    <location>
        <begin position="142"/>
        <end position="244"/>
    </location>
</feature>
<dbReference type="PROSITE" id="PS50268">
    <property type="entry name" value="CADHERIN_2"/>
    <property type="match status" value="7"/>
</dbReference>
<feature type="domain" description="Cadherin" evidence="15">
    <location>
        <begin position="568"/>
        <end position="681"/>
    </location>
</feature>
<keyword evidence="16" id="KW-1185">Reference proteome</keyword>
<dbReference type="InterPro" id="IPR002126">
    <property type="entry name" value="Cadherin-like_dom"/>
</dbReference>
<evidence type="ECO:0000313" key="20">
    <source>
        <dbReference type="RefSeq" id="XP_022326053.1"/>
    </source>
</evidence>
<comment type="subcellular location">
    <subcellularLocation>
        <location evidence="1">Cell membrane</location>
        <topology evidence="1">Single-pass type I membrane protein</topology>
    </subcellularLocation>
</comment>
<feature type="signal peptide" evidence="14">
    <location>
        <begin position="1"/>
        <end position="19"/>
    </location>
</feature>
<keyword evidence="2" id="KW-1003">Cell membrane</keyword>
<evidence type="ECO:0000313" key="21">
    <source>
        <dbReference type="RefSeq" id="XP_022326054.1"/>
    </source>
</evidence>
<dbReference type="GO" id="GO:0007156">
    <property type="term" value="P:homophilic cell adhesion via plasma membrane adhesion molecules"/>
    <property type="evidence" value="ECO:0007669"/>
    <property type="project" value="InterPro"/>
</dbReference>
<dbReference type="FunFam" id="2.60.40.60:FF:000002">
    <property type="entry name" value="Protocadherin alpha 2"/>
    <property type="match status" value="1"/>
</dbReference>
<dbReference type="RefSeq" id="XP_022326054.1">
    <property type="nucleotide sequence ID" value="XM_022470346.1"/>
</dbReference>
<dbReference type="InterPro" id="IPR015919">
    <property type="entry name" value="Cadherin-like_sf"/>
</dbReference>
<dbReference type="FunFam" id="2.60.40.60:FF:000005">
    <property type="entry name" value="Protocadherin 9"/>
    <property type="match status" value="1"/>
</dbReference>
<keyword evidence="8 13" id="KW-1133">Transmembrane helix</keyword>
<evidence type="ECO:0000256" key="9">
    <source>
        <dbReference type="ARBA" id="ARBA00023136"/>
    </source>
</evidence>
<dbReference type="RefSeq" id="XP_022326053.1">
    <property type="nucleotide sequence ID" value="XM_022470345.1"/>
</dbReference>
<proteinExistence type="predicted"/>
<dbReference type="SMART" id="SM00112">
    <property type="entry name" value="CA"/>
    <property type="match status" value="7"/>
</dbReference>
<evidence type="ECO:0000256" key="2">
    <source>
        <dbReference type="ARBA" id="ARBA00022475"/>
    </source>
</evidence>
<keyword evidence="4 14" id="KW-0732">Signal</keyword>
<evidence type="ECO:0000256" key="10">
    <source>
        <dbReference type="ARBA" id="ARBA00023180"/>
    </source>
</evidence>
<feature type="domain" description="Cadherin" evidence="15">
    <location>
        <begin position="245"/>
        <end position="355"/>
    </location>
</feature>
<dbReference type="PANTHER" id="PTHR24028">
    <property type="entry name" value="CADHERIN-87A"/>
    <property type="match status" value="1"/>
</dbReference>
<accession>A0A8B8DD65</accession>
<dbReference type="PRINTS" id="PR00205">
    <property type="entry name" value="CADHERIN"/>
</dbReference>
<dbReference type="KEGG" id="cvn:111125999"/>
<evidence type="ECO:0000256" key="1">
    <source>
        <dbReference type="ARBA" id="ARBA00004251"/>
    </source>
</evidence>
<keyword evidence="7" id="KW-0130">Cell adhesion</keyword>
<protein>
    <submittedName>
        <fullName evidence="17 18">Protocadherin-9-like isoform X1</fullName>
    </submittedName>
</protein>
<name>A0A8B8DD65_CRAVI</name>
<dbReference type="RefSeq" id="XP_022326056.1">
    <property type="nucleotide sequence ID" value="XM_022470348.1"/>
</dbReference>